<dbReference type="InterPro" id="IPR009956">
    <property type="entry name" value="Post-segregation_anti-tox_CcdA"/>
</dbReference>
<organism evidence="2 3">
    <name type="scientific">Sphingomonas panacis</name>
    <dbReference type="NCBI Taxonomy" id="1560345"/>
    <lineage>
        <taxon>Bacteria</taxon>
        <taxon>Pseudomonadati</taxon>
        <taxon>Pseudomonadota</taxon>
        <taxon>Alphaproteobacteria</taxon>
        <taxon>Sphingomonadales</taxon>
        <taxon>Sphingomonadaceae</taxon>
        <taxon>Sphingomonas</taxon>
    </lineage>
</organism>
<protein>
    <submittedName>
        <fullName evidence="2">Post-segregation antitoxin CcdA</fullName>
    </submittedName>
</protein>
<keyword evidence="1" id="KW-1277">Toxin-antitoxin system</keyword>
<gene>
    <name evidence="2" type="ORF">AWL63_02565</name>
</gene>
<proteinExistence type="predicted"/>
<sequence>MATKAPSPVKRRPVNLSLDEAVVAEARSYGISLSRTSEAALAAAVKTERERRWKEENREAIEGWNVWLEENGLPLERYRLF</sequence>
<reference evidence="2 3" key="1">
    <citation type="submission" date="2016-01" db="EMBL/GenBank/DDBJ databases">
        <title>Complete genome and mega plasmid sequence of Sphingomonas panacis DCY99 elicits systemic resistance in rice to Xanthomonas oryzae.</title>
        <authorList>
            <person name="Kim Y.J."/>
            <person name="Yang D.C."/>
            <person name="Sing P."/>
        </authorList>
    </citation>
    <scope>NUCLEOTIDE SEQUENCE [LARGE SCALE GENOMIC DNA]</scope>
    <source>
        <strain evidence="2 3">DCY99</strain>
    </source>
</reference>
<keyword evidence="3" id="KW-1185">Reference proteome</keyword>
<dbReference type="EMBL" id="CP014168">
    <property type="protein sequence ID" value="AOH86454.1"/>
    <property type="molecule type" value="Genomic_DNA"/>
</dbReference>
<dbReference type="OrthoDB" id="7191115at2"/>
<evidence type="ECO:0000256" key="1">
    <source>
        <dbReference type="ARBA" id="ARBA00022649"/>
    </source>
</evidence>
<accession>A0A1B3ZGB0</accession>
<dbReference type="KEGG" id="span:AWL63_02565"/>
<dbReference type="STRING" id="1560345.AWL63_02565"/>
<evidence type="ECO:0000313" key="2">
    <source>
        <dbReference type="EMBL" id="AOH86454.1"/>
    </source>
</evidence>
<name>A0A1B3ZGB0_9SPHN</name>
<dbReference type="Pfam" id="PF07362">
    <property type="entry name" value="CcdA"/>
    <property type="match status" value="1"/>
</dbReference>
<evidence type="ECO:0000313" key="3">
    <source>
        <dbReference type="Proteomes" id="UP000094256"/>
    </source>
</evidence>
<dbReference type="RefSeq" id="WP_069206963.1">
    <property type="nucleotide sequence ID" value="NZ_CP014168.1"/>
</dbReference>
<dbReference type="AlphaFoldDB" id="A0A1B3ZGB0"/>
<dbReference type="Proteomes" id="UP000094256">
    <property type="component" value="Chromosome"/>
</dbReference>